<dbReference type="InterPro" id="IPR019874">
    <property type="entry name" value="RF_methyltr_PrmC"/>
</dbReference>
<dbReference type="PANTHER" id="PTHR18895">
    <property type="entry name" value="HEMK METHYLTRANSFERASE"/>
    <property type="match status" value="1"/>
</dbReference>
<protein>
    <recommendedName>
        <fullName evidence="5">Release factor glutamine methyltransferase</fullName>
        <shortName evidence="5">RF MTase</shortName>
        <ecNumber evidence="5">2.1.1.297</ecNumber>
    </recommendedName>
    <alternativeName>
        <fullName evidence="5">N5-glutamine methyltransferase PrmC</fullName>
    </alternativeName>
    <alternativeName>
        <fullName evidence="5">Protein-(glutamine-N5) MTase PrmC</fullName>
    </alternativeName>
    <alternativeName>
        <fullName evidence="5">Protein-glutamine N-methyltransferase PrmC</fullName>
    </alternativeName>
</protein>
<comment type="function">
    <text evidence="5">Methylates the class 1 translation termination release factors RF1/PrfA and RF2/PrfB on the glutamine residue of the universally conserved GGQ motif.</text>
</comment>
<dbReference type="PROSITE" id="PS00092">
    <property type="entry name" value="N6_MTASE"/>
    <property type="match status" value="1"/>
</dbReference>
<reference evidence="8 9" key="1">
    <citation type="submission" date="2014-01" db="EMBL/GenBank/DDBJ databases">
        <authorList>
            <person name="Zelazny A."/>
            <person name="Olivier K."/>
            <person name="Sampaio E.P."/>
            <person name="Holland S.M."/>
            <person name="Tallon L.J."/>
            <person name="Sadzewicz L.K."/>
            <person name="Sengamalay N."/>
            <person name="Fraser C.M."/>
            <person name="Hine E."/>
            <person name="Shefchek K.A."/>
            <person name="Das S.P."/>
            <person name="Shallom S.J."/>
            <person name="Agrawal S."/>
            <person name="Tettelin H."/>
        </authorList>
    </citation>
    <scope>NUCLEOTIDE SEQUENCE [LARGE SCALE GENOMIC DNA]</scope>
    <source>
        <strain evidence="8 9">MAB_030201_1075</strain>
    </source>
</reference>
<feature type="binding site" evidence="5">
    <location>
        <begin position="184"/>
        <end position="187"/>
    </location>
    <ligand>
        <name>substrate</name>
    </ligand>
</feature>
<sequence length="281" mass="29897">MMSRLRELLAEAAESLSRAGVSSPQVDAEELAAHLLGVSRTQLRFTEAAADFPGRYRDLVAQRARRIPLQHLVGSAAFGPIEVRVGPGVFIPRPETESLYAWAAGQLAPHATVVELCAGSAALAIALAQHEPTARVTAIEVDVDALIYTRRNAEGTGVEVVQADVTSPDLLTELNGAVDLIVANPPYIPQDTELEPEVARHDPPQALFAGADGLAIIAPIVIAAGRLLAPGGAIGIEHDDSNGGRTRELFTACDFFDEVVQRHDLTGRPRFVTARRKIAAS</sequence>
<evidence type="ECO:0000313" key="9">
    <source>
        <dbReference type="Proteomes" id="UP000019854"/>
    </source>
</evidence>
<dbReference type="SUPFAM" id="SSF53335">
    <property type="entry name" value="S-adenosyl-L-methionine-dependent methyltransferases"/>
    <property type="match status" value="1"/>
</dbReference>
<keyword evidence="3 5" id="KW-0949">S-adenosyl-L-methionine</keyword>
<evidence type="ECO:0000256" key="4">
    <source>
        <dbReference type="ARBA" id="ARBA00048391"/>
    </source>
</evidence>
<dbReference type="Gene3D" id="1.10.8.10">
    <property type="entry name" value="DNA helicase RuvA subunit, C-terminal domain"/>
    <property type="match status" value="1"/>
</dbReference>
<dbReference type="NCBIfam" id="TIGR03534">
    <property type="entry name" value="RF_mod_PrmC"/>
    <property type="match status" value="1"/>
</dbReference>
<name>A0A829PHP2_9MYCO</name>
<dbReference type="InterPro" id="IPR040758">
    <property type="entry name" value="PrmC_N"/>
</dbReference>
<comment type="caution">
    <text evidence="8">The sequence shown here is derived from an EMBL/GenBank/DDBJ whole genome shotgun (WGS) entry which is preliminary data.</text>
</comment>
<dbReference type="PANTHER" id="PTHR18895:SF74">
    <property type="entry name" value="MTRF1L RELEASE FACTOR GLUTAMINE METHYLTRANSFERASE"/>
    <property type="match status" value="1"/>
</dbReference>
<dbReference type="Pfam" id="PF05175">
    <property type="entry name" value="MTS"/>
    <property type="match status" value="1"/>
</dbReference>
<evidence type="ECO:0000313" key="8">
    <source>
        <dbReference type="EMBL" id="ETZ88554.1"/>
    </source>
</evidence>
<dbReference type="AlphaFoldDB" id="A0A829PHP2"/>
<dbReference type="InterPro" id="IPR050320">
    <property type="entry name" value="N5-glutamine_MTase"/>
</dbReference>
<dbReference type="Pfam" id="PF17827">
    <property type="entry name" value="PrmC_N"/>
    <property type="match status" value="1"/>
</dbReference>
<dbReference type="CDD" id="cd02440">
    <property type="entry name" value="AdoMet_MTases"/>
    <property type="match status" value="1"/>
</dbReference>
<feature type="binding site" evidence="5">
    <location>
        <position position="140"/>
    </location>
    <ligand>
        <name>S-adenosyl-L-methionine</name>
        <dbReference type="ChEBI" id="CHEBI:59789"/>
    </ligand>
</feature>
<dbReference type="Gene3D" id="3.40.50.150">
    <property type="entry name" value="Vaccinia Virus protein VP39"/>
    <property type="match status" value="1"/>
</dbReference>
<proteinExistence type="inferred from homology"/>
<dbReference type="GO" id="GO:0102559">
    <property type="term" value="F:peptide chain release factor N(5)-glutamine methyltransferase activity"/>
    <property type="evidence" value="ECO:0007669"/>
    <property type="project" value="UniProtKB-EC"/>
</dbReference>
<dbReference type="HAMAP" id="MF_02126">
    <property type="entry name" value="RF_methyltr_PrmC"/>
    <property type="match status" value="1"/>
</dbReference>
<evidence type="ECO:0000256" key="2">
    <source>
        <dbReference type="ARBA" id="ARBA00022679"/>
    </source>
</evidence>
<keyword evidence="1 5" id="KW-0489">Methyltransferase</keyword>
<evidence type="ECO:0000256" key="5">
    <source>
        <dbReference type="HAMAP-Rule" id="MF_02126"/>
    </source>
</evidence>
<evidence type="ECO:0000256" key="3">
    <source>
        <dbReference type="ARBA" id="ARBA00022691"/>
    </source>
</evidence>
<comment type="similarity">
    <text evidence="5">Belongs to the protein N5-glutamine methyltransferase family. PrmC subfamily.</text>
</comment>
<dbReference type="InterPro" id="IPR007848">
    <property type="entry name" value="Small_mtfrase_dom"/>
</dbReference>
<evidence type="ECO:0000256" key="1">
    <source>
        <dbReference type="ARBA" id="ARBA00022603"/>
    </source>
</evidence>
<feature type="binding site" evidence="5">
    <location>
        <position position="184"/>
    </location>
    <ligand>
        <name>S-adenosyl-L-methionine</name>
        <dbReference type="ChEBI" id="CHEBI:59789"/>
    </ligand>
</feature>
<dbReference type="InterPro" id="IPR004556">
    <property type="entry name" value="HemK-like"/>
</dbReference>
<dbReference type="EC" id="2.1.1.297" evidence="5"/>
<comment type="caution">
    <text evidence="5">Lacks conserved residue(s) required for the propagation of feature annotation.</text>
</comment>
<evidence type="ECO:0000259" key="6">
    <source>
        <dbReference type="Pfam" id="PF05175"/>
    </source>
</evidence>
<keyword evidence="2 5" id="KW-0808">Transferase</keyword>
<dbReference type="EMBL" id="JAOX01000001">
    <property type="protein sequence ID" value="ETZ88554.1"/>
    <property type="molecule type" value="Genomic_DNA"/>
</dbReference>
<feature type="domain" description="Release factor glutamine methyltransferase N-terminal" evidence="7">
    <location>
        <begin position="7"/>
        <end position="74"/>
    </location>
</feature>
<evidence type="ECO:0000259" key="7">
    <source>
        <dbReference type="Pfam" id="PF17827"/>
    </source>
</evidence>
<feature type="domain" description="Methyltransferase small" evidence="6">
    <location>
        <begin position="111"/>
        <end position="190"/>
    </location>
</feature>
<dbReference type="InterPro" id="IPR002052">
    <property type="entry name" value="DNA_methylase_N6_adenine_CS"/>
</dbReference>
<comment type="catalytic activity">
    <reaction evidence="4 5">
        <text>L-glutaminyl-[peptide chain release factor] + S-adenosyl-L-methionine = N(5)-methyl-L-glutaminyl-[peptide chain release factor] + S-adenosyl-L-homocysteine + H(+)</text>
        <dbReference type="Rhea" id="RHEA:42896"/>
        <dbReference type="Rhea" id="RHEA-COMP:10271"/>
        <dbReference type="Rhea" id="RHEA-COMP:10272"/>
        <dbReference type="ChEBI" id="CHEBI:15378"/>
        <dbReference type="ChEBI" id="CHEBI:30011"/>
        <dbReference type="ChEBI" id="CHEBI:57856"/>
        <dbReference type="ChEBI" id="CHEBI:59789"/>
        <dbReference type="ChEBI" id="CHEBI:61891"/>
        <dbReference type="EC" id="2.1.1.297"/>
    </reaction>
</comment>
<gene>
    <name evidence="5 8" type="primary">prmC</name>
    <name evidence="8" type="ORF">L829_2114</name>
</gene>
<dbReference type="NCBIfam" id="TIGR00536">
    <property type="entry name" value="hemK_fam"/>
    <property type="match status" value="1"/>
</dbReference>
<accession>A0A829PHP2</accession>
<organism evidence="8 9">
    <name type="scientific">Mycobacteroides abscessus MAB_030201_1075</name>
    <dbReference type="NCBI Taxonomy" id="1335410"/>
    <lineage>
        <taxon>Bacteria</taxon>
        <taxon>Bacillati</taxon>
        <taxon>Actinomycetota</taxon>
        <taxon>Actinomycetes</taxon>
        <taxon>Mycobacteriales</taxon>
        <taxon>Mycobacteriaceae</taxon>
        <taxon>Mycobacteroides</taxon>
        <taxon>Mycobacteroides abscessus</taxon>
    </lineage>
</organism>
<dbReference type="Proteomes" id="UP000019854">
    <property type="component" value="Unassembled WGS sequence"/>
</dbReference>
<dbReference type="GO" id="GO:0003676">
    <property type="term" value="F:nucleic acid binding"/>
    <property type="evidence" value="ECO:0007669"/>
    <property type="project" value="InterPro"/>
</dbReference>
<dbReference type="InterPro" id="IPR029063">
    <property type="entry name" value="SAM-dependent_MTases_sf"/>
</dbReference>
<dbReference type="GO" id="GO:0032259">
    <property type="term" value="P:methylation"/>
    <property type="evidence" value="ECO:0007669"/>
    <property type="project" value="UniProtKB-KW"/>
</dbReference>